<dbReference type="Proteomes" id="UP000295711">
    <property type="component" value="Unassembled WGS sequence"/>
</dbReference>
<proteinExistence type="predicted"/>
<organism evidence="1 2">
    <name type="scientific">Frisingicoccus caecimuris</name>
    <dbReference type="NCBI Taxonomy" id="1796636"/>
    <lineage>
        <taxon>Bacteria</taxon>
        <taxon>Bacillati</taxon>
        <taxon>Bacillota</taxon>
        <taxon>Clostridia</taxon>
        <taxon>Lachnospirales</taxon>
        <taxon>Lachnospiraceae</taxon>
        <taxon>Frisingicoccus</taxon>
    </lineage>
</organism>
<gene>
    <name evidence="1" type="ORF">EV212_11441</name>
</gene>
<keyword evidence="2" id="KW-1185">Reference proteome</keyword>
<dbReference type="OrthoDB" id="1854505at2"/>
<sequence length="130" mass="15114">MIMLNKEYMINHMRNENGSINIKNVVLAAACEATELFQCLIVMDSNFTDWSRFVDRLEQNVEKQDYEKVHELCQTMYAMRHLSEELEGLYLVRDDAELCSLYYQIFVGMLDLTVFSTEAMVDLNGGKHGE</sequence>
<name>A0A4R2L8C6_9FIRM</name>
<protein>
    <submittedName>
        <fullName evidence="1">Uncharacterized protein</fullName>
    </submittedName>
</protein>
<dbReference type="EMBL" id="SLXA01000014">
    <property type="protein sequence ID" value="TCO82930.1"/>
    <property type="molecule type" value="Genomic_DNA"/>
</dbReference>
<comment type="caution">
    <text evidence="1">The sequence shown here is derived from an EMBL/GenBank/DDBJ whole genome shotgun (WGS) entry which is preliminary data.</text>
</comment>
<dbReference type="RefSeq" id="WP_132093466.1">
    <property type="nucleotide sequence ID" value="NZ_JANKAQ010000015.1"/>
</dbReference>
<accession>A0A4R2L8C6</accession>
<dbReference type="AlphaFoldDB" id="A0A4R2L8C6"/>
<evidence type="ECO:0000313" key="2">
    <source>
        <dbReference type="Proteomes" id="UP000295711"/>
    </source>
</evidence>
<evidence type="ECO:0000313" key="1">
    <source>
        <dbReference type="EMBL" id="TCO82930.1"/>
    </source>
</evidence>
<reference evidence="1 2" key="1">
    <citation type="submission" date="2019-03" db="EMBL/GenBank/DDBJ databases">
        <title>Genomic Encyclopedia of Type Strains, Phase IV (KMG-IV): sequencing the most valuable type-strain genomes for metagenomic binning, comparative biology and taxonomic classification.</title>
        <authorList>
            <person name="Goeker M."/>
        </authorList>
    </citation>
    <scope>NUCLEOTIDE SEQUENCE [LARGE SCALE GENOMIC DNA]</scope>
    <source>
        <strain evidence="1 2">DSM 28559</strain>
    </source>
</reference>